<protein>
    <recommendedName>
        <fullName evidence="5">Cystatin domain-containing protein</fullName>
    </recommendedName>
</protein>
<accession>A0A077Z976</accession>
<dbReference type="InterPro" id="IPR046350">
    <property type="entry name" value="Cystatin_sf"/>
</dbReference>
<feature type="compositionally biased region" description="Basic and acidic residues" evidence="1">
    <location>
        <begin position="117"/>
        <end position="127"/>
    </location>
</feature>
<reference evidence="3" key="2">
    <citation type="submission" date="2014-03" db="EMBL/GenBank/DDBJ databases">
        <title>The whipworm genome and dual-species transcriptomics of an intimate host-pathogen interaction.</title>
        <authorList>
            <person name="Foth B.J."/>
            <person name="Tsai I.J."/>
            <person name="Reid A.J."/>
            <person name="Bancroft A.J."/>
            <person name="Nichol S."/>
            <person name="Tracey A."/>
            <person name="Holroyd N."/>
            <person name="Cotton J.A."/>
            <person name="Stanley E.J."/>
            <person name="Zarowiecki M."/>
            <person name="Liu J.Z."/>
            <person name="Huckvale T."/>
            <person name="Cooper P.J."/>
            <person name="Grencis R.K."/>
            <person name="Berriman M."/>
        </authorList>
    </citation>
    <scope>NUCLEOTIDE SEQUENCE [LARGE SCALE GENOMIC DNA]</scope>
</reference>
<dbReference type="SUPFAM" id="SSF54403">
    <property type="entry name" value="Cystatin/monellin"/>
    <property type="match status" value="1"/>
</dbReference>
<evidence type="ECO:0008006" key="5">
    <source>
        <dbReference type="Google" id="ProtNLM"/>
    </source>
</evidence>
<feature type="chain" id="PRO_5005410415" description="Cystatin domain-containing protein" evidence="2">
    <location>
        <begin position="20"/>
        <end position="127"/>
    </location>
</feature>
<evidence type="ECO:0000256" key="2">
    <source>
        <dbReference type="SAM" id="SignalP"/>
    </source>
</evidence>
<feature type="signal peptide" evidence="2">
    <location>
        <begin position="1"/>
        <end position="19"/>
    </location>
</feature>
<keyword evidence="2" id="KW-0732">Signal</keyword>
<organism evidence="3 4">
    <name type="scientific">Trichuris trichiura</name>
    <name type="common">Whipworm</name>
    <name type="synonym">Trichocephalus trichiurus</name>
    <dbReference type="NCBI Taxonomy" id="36087"/>
    <lineage>
        <taxon>Eukaryota</taxon>
        <taxon>Metazoa</taxon>
        <taxon>Ecdysozoa</taxon>
        <taxon>Nematoda</taxon>
        <taxon>Enoplea</taxon>
        <taxon>Dorylaimia</taxon>
        <taxon>Trichinellida</taxon>
        <taxon>Trichuridae</taxon>
        <taxon>Trichuris</taxon>
    </lineage>
</organism>
<dbReference type="AlphaFoldDB" id="A0A077Z976"/>
<reference evidence="3" key="1">
    <citation type="submission" date="2014-01" db="EMBL/GenBank/DDBJ databases">
        <authorList>
            <person name="Aslett M."/>
        </authorList>
    </citation>
    <scope>NUCLEOTIDE SEQUENCE</scope>
</reference>
<sequence>MVALLKLSVIVLCFVSVSAVEKALLDKFAQAAVNGINKDKDSGDKLFIVYKYSSVEESDKAVIFDLIAVQTSCPKNAQYDEKKCKPTGKSPVLEHKVVASKKPGGVFSVASTGPMDPDSHETLSKLK</sequence>
<name>A0A077Z976_TRITR</name>
<proteinExistence type="predicted"/>
<evidence type="ECO:0000256" key="1">
    <source>
        <dbReference type="SAM" id="MobiDB-lite"/>
    </source>
</evidence>
<dbReference type="Proteomes" id="UP000030665">
    <property type="component" value="Unassembled WGS sequence"/>
</dbReference>
<keyword evidence="4" id="KW-1185">Reference proteome</keyword>
<evidence type="ECO:0000313" key="4">
    <source>
        <dbReference type="Proteomes" id="UP000030665"/>
    </source>
</evidence>
<feature type="region of interest" description="Disordered" evidence="1">
    <location>
        <begin position="108"/>
        <end position="127"/>
    </location>
</feature>
<evidence type="ECO:0000313" key="3">
    <source>
        <dbReference type="EMBL" id="CDW56766.1"/>
    </source>
</evidence>
<gene>
    <name evidence="3" type="ORF">TTRE_0000504801</name>
</gene>
<dbReference type="EMBL" id="HG806075">
    <property type="protein sequence ID" value="CDW56766.1"/>
    <property type="molecule type" value="Genomic_DNA"/>
</dbReference>